<keyword evidence="2" id="KW-0808">Transferase</keyword>
<dbReference type="SUPFAM" id="SSF53383">
    <property type="entry name" value="PLP-dependent transferases"/>
    <property type="match status" value="1"/>
</dbReference>
<protein>
    <submittedName>
        <fullName evidence="2">Putative glycosyltransferase</fullName>
    </submittedName>
</protein>
<dbReference type="Proteomes" id="UP000031971">
    <property type="component" value="Unassembled WGS sequence"/>
</dbReference>
<name>A0A0C2YSL2_PARME</name>
<keyword evidence="1" id="KW-0663">Pyridoxal phosphate</keyword>
<dbReference type="EMBL" id="JXSL01000030">
    <property type="protein sequence ID" value="KIL97710.1"/>
    <property type="molecule type" value="Genomic_DNA"/>
</dbReference>
<accession>A0A0C2YSL2</accession>
<gene>
    <name evidence="2" type="ORF">CCC_00771</name>
</gene>
<dbReference type="STRING" id="272627.CCC_00771"/>
<dbReference type="Pfam" id="PF01041">
    <property type="entry name" value="DegT_DnrJ_EryC1"/>
    <property type="match status" value="1"/>
</dbReference>
<comment type="similarity">
    <text evidence="1">Belongs to the DegT/DnrJ/EryC1 family.</text>
</comment>
<reference evidence="2 3" key="1">
    <citation type="submission" date="2015-01" db="EMBL/GenBank/DDBJ databases">
        <title>Genome Sequence of Magnetospirillum magnetotacticum Strain MS-1.</title>
        <authorList>
            <person name="Marinov G.K."/>
            <person name="Smalley M.D."/>
            <person name="DeSalvo G."/>
        </authorList>
    </citation>
    <scope>NUCLEOTIDE SEQUENCE [LARGE SCALE GENOMIC DNA]</scope>
    <source>
        <strain evidence="2 3">MS-1</strain>
    </source>
</reference>
<evidence type="ECO:0000256" key="1">
    <source>
        <dbReference type="RuleBase" id="RU004508"/>
    </source>
</evidence>
<keyword evidence="3" id="KW-1185">Reference proteome</keyword>
<organism evidence="2 3">
    <name type="scientific">Paramagnetospirillum magnetotacticum MS-1</name>
    <dbReference type="NCBI Taxonomy" id="272627"/>
    <lineage>
        <taxon>Bacteria</taxon>
        <taxon>Pseudomonadati</taxon>
        <taxon>Pseudomonadota</taxon>
        <taxon>Alphaproteobacteria</taxon>
        <taxon>Rhodospirillales</taxon>
        <taxon>Magnetospirillaceae</taxon>
        <taxon>Paramagnetospirillum</taxon>
    </lineage>
</organism>
<evidence type="ECO:0000313" key="2">
    <source>
        <dbReference type="EMBL" id="KIL97710.1"/>
    </source>
</evidence>
<comment type="caution">
    <text evidence="2">The sequence shown here is derived from an EMBL/GenBank/DDBJ whole genome shotgun (WGS) entry which is preliminary data.</text>
</comment>
<dbReference type="AlphaFoldDB" id="A0A0C2YSL2"/>
<dbReference type="GO" id="GO:0016740">
    <property type="term" value="F:transferase activity"/>
    <property type="evidence" value="ECO:0007669"/>
    <property type="project" value="UniProtKB-KW"/>
</dbReference>
<dbReference type="Gene3D" id="3.40.640.10">
    <property type="entry name" value="Type I PLP-dependent aspartate aminotransferase-like (Major domain)"/>
    <property type="match status" value="1"/>
</dbReference>
<dbReference type="InterPro" id="IPR015421">
    <property type="entry name" value="PyrdxlP-dep_Trfase_major"/>
</dbReference>
<evidence type="ECO:0000313" key="3">
    <source>
        <dbReference type="Proteomes" id="UP000031971"/>
    </source>
</evidence>
<dbReference type="InterPro" id="IPR000653">
    <property type="entry name" value="DegT/StrS_aminotransferase"/>
</dbReference>
<dbReference type="InterPro" id="IPR015424">
    <property type="entry name" value="PyrdxlP-dep_Trfase"/>
</dbReference>
<sequence length="356" mass="38279">MITTAPLPCWSHLLRALWADPVGNVSPWLRPWDTGWVMGRSAWSLAAVAQAVAKAKGRAPRVLLPGWICNQSLWPLRQLGAELVFLPVGIDGHVEWRKAPALGPVDMVVVVHSFGRPAPLAEARALADKHGALLVEDAAHALAPVPGIGEAGDVVLYSPHKLLALPDGAVVVVRPRAEEDWAAEIFAARADSPQHAGKWLARRLIQKLLPDGLRPLLPQGGQVDFLSDPSSGALPPPCRPTALSRRLMGSADLTEEAKRRKANFAALARLAPAWFEPGEAAPYRFVFAPERPAEVYARIRAARLPVESWPDLPPEVMADPGHAEGAVALRRSLLLLPVHGALESAALARAYAKVLS</sequence>
<proteinExistence type="inferred from homology"/>
<dbReference type="OrthoDB" id="341858at2"/>
<dbReference type="RefSeq" id="WP_009871223.1">
    <property type="nucleotide sequence ID" value="NZ_JXSL01000030.1"/>
</dbReference>